<keyword evidence="1" id="KW-0732">Signal</keyword>
<gene>
    <name evidence="3" type="primary">LOC118415740</name>
</gene>
<feature type="signal peptide" evidence="1">
    <location>
        <begin position="1"/>
        <end position="17"/>
    </location>
</feature>
<proteinExistence type="predicted"/>
<evidence type="ECO:0000313" key="3">
    <source>
        <dbReference type="RefSeq" id="XP_035676419.1"/>
    </source>
</evidence>
<feature type="chain" id="PRO_5039921542" evidence="1">
    <location>
        <begin position="18"/>
        <end position="275"/>
    </location>
</feature>
<evidence type="ECO:0000256" key="1">
    <source>
        <dbReference type="SAM" id="SignalP"/>
    </source>
</evidence>
<dbReference type="OrthoDB" id="6077660at2759"/>
<keyword evidence="2" id="KW-1185">Reference proteome</keyword>
<dbReference type="RefSeq" id="XP_035676419.1">
    <property type="nucleotide sequence ID" value="XM_035820526.1"/>
</dbReference>
<organism evidence="2 3">
    <name type="scientific">Branchiostoma floridae</name>
    <name type="common">Florida lancelet</name>
    <name type="synonym">Amphioxus</name>
    <dbReference type="NCBI Taxonomy" id="7739"/>
    <lineage>
        <taxon>Eukaryota</taxon>
        <taxon>Metazoa</taxon>
        <taxon>Chordata</taxon>
        <taxon>Cephalochordata</taxon>
        <taxon>Leptocardii</taxon>
        <taxon>Amphioxiformes</taxon>
        <taxon>Branchiostomatidae</taxon>
        <taxon>Branchiostoma</taxon>
    </lineage>
</organism>
<reference evidence="3" key="2">
    <citation type="submission" date="2025-08" db="UniProtKB">
        <authorList>
            <consortium name="RefSeq"/>
        </authorList>
    </citation>
    <scope>IDENTIFICATION</scope>
    <source>
        <strain evidence="3">S238N-H82</strain>
        <tissue evidence="3">Testes</tissue>
    </source>
</reference>
<dbReference type="KEGG" id="bfo:118415740"/>
<reference evidence="2" key="1">
    <citation type="journal article" date="2020" name="Nat. Ecol. Evol.">
        <title>Deeply conserved synteny resolves early events in vertebrate evolution.</title>
        <authorList>
            <person name="Simakov O."/>
            <person name="Marletaz F."/>
            <person name="Yue J.X."/>
            <person name="O'Connell B."/>
            <person name="Jenkins J."/>
            <person name="Brandt A."/>
            <person name="Calef R."/>
            <person name="Tung C.H."/>
            <person name="Huang T.K."/>
            <person name="Schmutz J."/>
            <person name="Satoh N."/>
            <person name="Yu J.K."/>
            <person name="Putnam N.H."/>
            <person name="Green R.E."/>
            <person name="Rokhsar D.S."/>
        </authorList>
    </citation>
    <scope>NUCLEOTIDE SEQUENCE [LARGE SCALE GENOMIC DNA]</scope>
    <source>
        <strain evidence="2">S238N-H82</strain>
    </source>
</reference>
<dbReference type="GeneID" id="118415740"/>
<accession>A0A9J7L4Z0</accession>
<name>A0A9J7L4Z0_BRAFL</name>
<dbReference type="AlphaFoldDB" id="A0A9J7L4Z0"/>
<sequence length="275" mass="30634">MARVILGIAALLCAVWGHHPAAAVWSEWKPAGNDHYHDHDHGHLTCEAEVQALKAQVATLQYQLSQLSHGGHGGIPGPAPYPGGSCSWRMVFKIVAGAPGSSYGIWKSRGGHGDQVHPSLTGHSHYRSPDLDRWSSLHVTKVKVTLVVQHQHTRDIIFNAHGCDMDNWFTKDRLLSSPWTDLKTAPTNFFSIRGDNQYNRRFFIHRSYGGCANDRGWLIVLDPGAECPWEKRVKSRGNNQILFSRKADSVQYERDWGNVGQADALAIYIQSCSGY</sequence>
<protein>
    <submittedName>
        <fullName evidence="3">Uncharacterized protein LOC118415740</fullName>
    </submittedName>
</protein>
<evidence type="ECO:0000313" key="2">
    <source>
        <dbReference type="Proteomes" id="UP000001554"/>
    </source>
</evidence>
<dbReference type="Proteomes" id="UP000001554">
    <property type="component" value="Chromosome 5"/>
</dbReference>
<dbReference type="OMA" id="ACSTHYR"/>